<feature type="compositionally biased region" description="Low complexity" evidence="6">
    <location>
        <begin position="768"/>
        <end position="799"/>
    </location>
</feature>
<feature type="compositionally biased region" description="Polar residues" evidence="6">
    <location>
        <begin position="753"/>
        <end position="762"/>
    </location>
</feature>
<feature type="compositionally biased region" description="Polar residues" evidence="6">
    <location>
        <begin position="278"/>
        <end position="291"/>
    </location>
</feature>
<feature type="region of interest" description="Disordered" evidence="6">
    <location>
        <begin position="1104"/>
        <end position="1152"/>
    </location>
</feature>
<feature type="non-terminal residue" evidence="9">
    <location>
        <position position="1"/>
    </location>
</feature>
<evidence type="ECO:0000256" key="1">
    <source>
        <dbReference type="ARBA" id="ARBA00004308"/>
    </source>
</evidence>
<name>A0A8J4BVL1_9CHLO</name>
<evidence type="ECO:0000313" key="9">
    <source>
        <dbReference type="EMBL" id="GIL70481.1"/>
    </source>
</evidence>
<dbReference type="GO" id="GO:0005737">
    <property type="term" value="C:cytoplasm"/>
    <property type="evidence" value="ECO:0007669"/>
    <property type="project" value="TreeGrafter"/>
</dbReference>
<comment type="subcellular location">
    <subcellularLocation>
        <location evidence="1">Endomembrane system</location>
    </subcellularLocation>
</comment>
<dbReference type="PROSITE" id="PS51469">
    <property type="entry name" value="SUN"/>
    <property type="match status" value="1"/>
</dbReference>
<feature type="region of interest" description="Disordered" evidence="6">
    <location>
        <begin position="1171"/>
        <end position="1212"/>
    </location>
</feature>
<feature type="region of interest" description="Disordered" evidence="6">
    <location>
        <begin position="840"/>
        <end position="906"/>
    </location>
</feature>
<feature type="region of interest" description="Disordered" evidence="6">
    <location>
        <begin position="109"/>
        <end position="132"/>
    </location>
</feature>
<keyword evidence="4 7" id="KW-0472">Membrane</keyword>
<feature type="compositionally biased region" description="Low complexity" evidence="6">
    <location>
        <begin position="1060"/>
        <end position="1073"/>
    </location>
</feature>
<feature type="compositionally biased region" description="Low complexity" evidence="6">
    <location>
        <begin position="406"/>
        <end position="420"/>
    </location>
</feature>
<feature type="compositionally biased region" description="Low complexity" evidence="6">
    <location>
        <begin position="862"/>
        <end position="901"/>
    </location>
</feature>
<evidence type="ECO:0000256" key="2">
    <source>
        <dbReference type="ARBA" id="ARBA00022692"/>
    </source>
</evidence>
<dbReference type="GO" id="GO:0016020">
    <property type="term" value="C:membrane"/>
    <property type="evidence" value="ECO:0007669"/>
    <property type="project" value="InterPro"/>
</dbReference>
<gene>
    <name evidence="9" type="ORF">Vretifemale_1223</name>
</gene>
<evidence type="ECO:0000256" key="6">
    <source>
        <dbReference type="SAM" id="MobiDB-lite"/>
    </source>
</evidence>
<feature type="transmembrane region" description="Helical" evidence="7">
    <location>
        <begin position="1421"/>
        <end position="1440"/>
    </location>
</feature>
<dbReference type="EMBL" id="BNCP01000002">
    <property type="protein sequence ID" value="GIL70481.1"/>
    <property type="molecule type" value="Genomic_DNA"/>
</dbReference>
<feature type="domain" description="SUN" evidence="8">
    <location>
        <begin position="527"/>
        <end position="696"/>
    </location>
</feature>
<evidence type="ECO:0000259" key="8">
    <source>
        <dbReference type="PROSITE" id="PS51469"/>
    </source>
</evidence>
<feature type="coiled-coil region" evidence="5">
    <location>
        <begin position="1350"/>
        <end position="1417"/>
    </location>
</feature>
<dbReference type="OrthoDB" id="266334at2759"/>
<sequence length="1497" mass="150735">NEANLVRCKAAYDFLLYILNKPTSFHLVEVGRDSHYYCPWAELESRMQRHLARLVCFSVLILIFRIAAGDQASLEPGDAVTLADGAEGLVVSAERETTQATVGQELLSPPDAPAVVTADSAADGHEGRSCDSNGLLVEVQGSTAAVSNSSGSIAPEVPAPSYMSPPLTEGDPADGSSRPSAGLPHISRLQKQESVGSVEIIPLGQYELEATAQEPQLQLPQPQPLELLEVDRRNGAGQVAEAGGPDHGVALVEEVGRDTAGSGLHPGTVATPGAEANGEQQNTSSPASSAGQLLPPAQSPQELSNVTASTAGHVTDAKLSTQQEPTQPAAQPTATPSSTPPTLLPQPTQPPSQPPSQPPPQPPPQPSPQPSQPPPQPSHPTPPLQPLQPQLQSPQLPPQSQPPQPQVALAQPTTQPMQPEQQRKRSAHTAIPKPDEFVMSMPATDLSVSVLAAEASGSAMGHAGAQQGMAGEEVILDGLATVLPGGDIDGRLVSGEIGPVILEAGLFNGGAGPTGAAPNGGAAAAAGSQISGSHLEDDEDDGRKINLAAASDGASIVAANKEAKRPDRLIDGDDDSYMKNTCSASKWAIVELSQLGRVDEIKLTMKEMYSSRVREFVVKGRQSHPKKDGLADYARGLDLDSWQLLGVFLAENRKGSQVFRLPRKARVRYLLLQVLSHYGTEEMCALNSLEVLGVTAAQELELALSRPLNARPQPTAAAAPGHRAGAQARIATGTAPQAGQDAAPVWTAQGTGTQFAASSTPVPQEAGQQRPAATQQLPPQTQPHQQQQPPQQHQPNQQRQEQRDVPIGATNFTAGLAGAAGAEPTASRGEALQPDGASAFGAAAGVSGGPVTQEASSDSVPGSSNSTINGSSSVMGSNPSSSAAGSTSNGSSSINTGGNSSLGDMTSLTEEGSIAVSGSVGPQLASSGSVPDGGELNPNISNTLFAPVDNRPQCEGSGSEASVNTSHPPGFLLGKTDVTADQDMGGPAGPPGEASCMPGAAGPDTIAITAAAGVPPGALPIVPLSPAGQSGMGLACDAAMQGLSDGTRGADNAGIETEGSLQAAGDAGQSSSAEPITDETSADGSENGASGVLREVQTGSAAVLTPVSGNEGPQCSESCTSAPSGAGPAVTASLGAQPSAADGAGGVGDAGGEQAKAATTTAAVGQGVGVPAQAPNVTSPLPSSGAPPSSAGAAISQAAAPALSPSDAVDQQLQERAAPVASLGDPAIPPVAPMVTAASTAASAGSANGGALSPASTPTGSYPDTISSAANVASPPAPTAQTPVGQKATVSGTATVPQAAPSLDSILSMLDVGASSKPRVAGNLFDVIKQEMMMLKLNQTRLWAYIHALVDALNARHEELEADAQVVEDKLELLDASLATVVGQAVARASEASMAPLAAMSARLAELEARAARAEAQGAAVLMYSSAVLGAAVLAAIGGGRWRAVRWLIILLSLVNGAVALGLHAGLVRVTLDGYRQAAAGYVVGLLHQATRGAFGK</sequence>
<feature type="compositionally biased region" description="Low complexity" evidence="6">
    <location>
        <begin position="518"/>
        <end position="527"/>
    </location>
</feature>
<dbReference type="PANTHER" id="PTHR12953:SF0">
    <property type="entry name" value="SUN DOMAIN-CONTAINING OSSIFICATION FACTOR"/>
    <property type="match status" value="1"/>
</dbReference>
<comment type="caution">
    <text evidence="9">The sequence shown here is derived from an EMBL/GenBank/DDBJ whole genome shotgun (WGS) entry which is preliminary data.</text>
</comment>
<feature type="compositionally biased region" description="Low complexity" evidence="6">
    <location>
        <begin position="320"/>
        <end position="337"/>
    </location>
</feature>
<keyword evidence="2 7" id="KW-0812">Transmembrane</keyword>
<keyword evidence="3 7" id="KW-1133">Transmembrane helix</keyword>
<feature type="compositionally biased region" description="Polar residues" evidence="6">
    <location>
        <begin position="1257"/>
        <end position="1266"/>
    </location>
</feature>
<evidence type="ECO:0000256" key="4">
    <source>
        <dbReference type="ARBA" id="ARBA00023136"/>
    </source>
</evidence>
<feature type="compositionally biased region" description="Low complexity" evidence="6">
    <location>
        <begin position="1171"/>
        <end position="1206"/>
    </location>
</feature>
<dbReference type="Gene3D" id="2.60.120.260">
    <property type="entry name" value="Galactose-binding domain-like"/>
    <property type="match status" value="1"/>
</dbReference>
<feature type="region of interest" description="Disordered" evidence="6">
    <location>
        <begin position="518"/>
        <end position="540"/>
    </location>
</feature>
<feature type="compositionally biased region" description="Polar residues" evidence="6">
    <location>
        <begin position="299"/>
        <end position="312"/>
    </location>
</feature>
<feature type="compositionally biased region" description="Pro residues" evidence="6">
    <location>
        <begin position="395"/>
        <end position="405"/>
    </location>
</feature>
<feature type="region of interest" description="Disordered" evidence="6">
    <location>
        <begin position="918"/>
        <end position="995"/>
    </location>
</feature>
<proteinExistence type="predicted"/>
<organism evidence="9 10">
    <name type="scientific">Volvox reticuliferus</name>
    <dbReference type="NCBI Taxonomy" id="1737510"/>
    <lineage>
        <taxon>Eukaryota</taxon>
        <taxon>Viridiplantae</taxon>
        <taxon>Chlorophyta</taxon>
        <taxon>core chlorophytes</taxon>
        <taxon>Chlorophyceae</taxon>
        <taxon>CS clade</taxon>
        <taxon>Chlamydomonadales</taxon>
        <taxon>Volvocaceae</taxon>
        <taxon>Volvox</taxon>
    </lineage>
</organism>
<feature type="compositionally biased region" description="Low complexity" evidence="6">
    <location>
        <begin position="1244"/>
        <end position="1256"/>
    </location>
</feature>
<keyword evidence="5" id="KW-0175">Coiled coil</keyword>
<feature type="region of interest" description="Disordered" evidence="6">
    <location>
        <begin position="258"/>
        <end position="436"/>
    </location>
</feature>
<keyword evidence="10" id="KW-1185">Reference proteome</keyword>
<dbReference type="Proteomes" id="UP000747110">
    <property type="component" value="Unassembled WGS sequence"/>
</dbReference>
<protein>
    <recommendedName>
        <fullName evidence="8">SUN domain-containing protein</fullName>
    </recommendedName>
</protein>
<accession>A0A8J4BVL1</accession>
<dbReference type="InterPro" id="IPR045120">
    <property type="entry name" value="Suco/Slp1-like"/>
</dbReference>
<dbReference type="Pfam" id="PF07738">
    <property type="entry name" value="Sad1_UNC"/>
    <property type="match status" value="1"/>
</dbReference>
<evidence type="ECO:0000256" key="7">
    <source>
        <dbReference type="SAM" id="Phobius"/>
    </source>
</evidence>
<dbReference type="GO" id="GO:0012505">
    <property type="term" value="C:endomembrane system"/>
    <property type="evidence" value="ECO:0007669"/>
    <property type="project" value="UniProtKB-SubCell"/>
</dbReference>
<reference evidence="9" key="1">
    <citation type="journal article" date="2021" name="Proc. Natl. Acad. Sci. U.S.A.">
        <title>Three genomes in the algal genus Volvox reveal the fate of a haploid sex-determining region after a transition to homothallism.</title>
        <authorList>
            <person name="Yamamoto K."/>
            <person name="Hamaji T."/>
            <person name="Kawai-Toyooka H."/>
            <person name="Matsuzaki R."/>
            <person name="Takahashi F."/>
            <person name="Nishimura Y."/>
            <person name="Kawachi M."/>
            <person name="Noguchi H."/>
            <person name="Minakuchi Y."/>
            <person name="Umen J.G."/>
            <person name="Toyoda A."/>
            <person name="Nozaki H."/>
        </authorList>
    </citation>
    <scope>NUCLEOTIDE SEQUENCE</scope>
    <source>
        <strain evidence="9">NIES-3786</strain>
    </source>
</reference>
<feature type="compositionally biased region" description="Polar residues" evidence="6">
    <location>
        <begin position="1107"/>
        <end position="1123"/>
    </location>
</feature>
<dbReference type="GO" id="GO:0034975">
    <property type="term" value="P:protein folding in endoplasmic reticulum"/>
    <property type="evidence" value="ECO:0007669"/>
    <property type="project" value="TreeGrafter"/>
</dbReference>
<feature type="region of interest" description="Disordered" evidence="6">
    <location>
        <begin position="1060"/>
        <end position="1089"/>
    </location>
</feature>
<dbReference type="InterPro" id="IPR012919">
    <property type="entry name" value="SUN_dom"/>
</dbReference>
<evidence type="ECO:0000313" key="10">
    <source>
        <dbReference type="Proteomes" id="UP000747110"/>
    </source>
</evidence>
<feature type="region of interest" description="Disordered" evidence="6">
    <location>
        <begin position="753"/>
        <end position="802"/>
    </location>
</feature>
<feature type="region of interest" description="Disordered" evidence="6">
    <location>
        <begin position="1244"/>
        <end position="1286"/>
    </location>
</feature>
<feature type="region of interest" description="Disordered" evidence="6">
    <location>
        <begin position="147"/>
        <end position="183"/>
    </location>
</feature>
<feature type="compositionally biased region" description="Pro residues" evidence="6">
    <location>
        <begin position="338"/>
        <end position="386"/>
    </location>
</feature>
<feature type="transmembrane region" description="Helical" evidence="7">
    <location>
        <begin position="1447"/>
        <end position="1467"/>
    </location>
</feature>
<dbReference type="PANTHER" id="PTHR12953">
    <property type="entry name" value="MEMBRANE PROTEIN CH1 RELATED"/>
    <property type="match status" value="1"/>
</dbReference>
<dbReference type="FunFam" id="2.60.120.260:FF:000175">
    <property type="entry name" value="Sad1 / UNC family protein"/>
    <property type="match status" value="1"/>
</dbReference>
<evidence type="ECO:0000256" key="5">
    <source>
        <dbReference type="SAM" id="Coils"/>
    </source>
</evidence>
<evidence type="ECO:0000256" key="3">
    <source>
        <dbReference type="ARBA" id="ARBA00022989"/>
    </source>
</evidence>
<dbReference type="PRINTS" id="PR01217">
    <property type="entry name" value="PRICHEXTENSN"/>
</dbReference>